<gene>
    <name evidence="1" type="ORF">PHMEG_00029730</name>
</gene>
<evidence type="ECO:0000313" key="2">
    <source>
        <dbReference type="Proteomes" id="UP000198211"/>
    </source>
</evidence>
<keyword evidence="2" id="KW-1185">Reference proteome</keyword>
<dbReference type="EMBL" id="NBNE01008624">
    <property type="protein sequence ID" value="OWY99292.1"/>
    <property type="molecule type" value="Genomic_DNA"/>
</dbReference>
<reference evidence="2" key="1">
    <citation type="submission" date="2017-03" db="EMBL/GenBank/DDBJ databases">
        <title>Phytopthora megakarya and P. palmivora, two closely related causual agents of cacao black pod achieved similar genome size and gene model numbers by different mechanisms.</title>
        <authorList>
            <person name="Ali S."/>
            <person name="Shao J."/>
            <person name="Larry D.J."/>
            <person name="Kronmiller B."/>
            <person name="Shen D."/>
            <person name="Strem M.D."/>
            <person name="Melnick R.L."/>
            <person name="Guiltinan M.J."/>
            <person name="Tyler B.M."/>
            <person name="Meinhardt L.W."/>
            <person name="Bailey B.A."/>
        </authorList>
    </citation>
    <scope>NUCLEOTIDE SEQUENCE [LARGE SCALE GENOMIC DNA]</scope>
    <source>
        <strain evidence="2">zdho120</strain>
    </source>
</reference>
<accession>A0A225V1X3</accession>
<name>A0A225V1X3_9STRA</name>
<proteinExistence type="predicted"/>
<organism evidence="1 2">
    <name type="scientific">Phytophthora megakarya</name>
    <dbReference type="NCBI Taxonomy" id="4795"/>
    <lineage>
        <taxon>Eukaryota</taxon>
        <taxon>Sar</taxon>
        <taxon>Stramenopiles</taxon>
        <taxon>Oomycota</taxon>
        <taxon>Peronosporomycetes</taxon>
        <taxon>Peronosporales</taxon>
        <taxon>Peronosporaceae</taxon>
        <taxon>Phytophthora</taxon>
    </lineage>
</organism>
<dbReference type="Proteomes" id="UP000198211">
    <property type="component" value="Unassembled WGS sequence"/>
</dbReference>
<protein>
    <submittedName>
        <fullName evidence="1">Uncharacterized protein</fullName>
    </submittedName>
</protein>
<dbReference type="STRING" id="4795.A0A225V1X3"/>
<sequence>MGLDELQPSNTLQVKAMVTGAFKEFLKVEQVKEEYIRECIEWEESGKCFVTVMDTLGKYLAFSIGSKGKQLARNTTMQILLESRLLKMRKTLDSFCLKRDGGQYVNKAIPCLKSYLKRMLVYLYSSACCETDYQDLLCYVCFGTVLAKQNVSVDSGGVRFLRLIWMKTSEKQ</sequence>
<dbReference type="AlphaFoldDB" id="A0A225V1X3"/>
<comment type="caution">
    <text evidence="1">The sequence shown here is derived from an EMBL/GenBank/DDBJ whole genome shotgun (WGS) entry which is preliminary data.</text>
</comment>
<evidence type="ECO:0000313" key="1">
    <source>
        <dbReference type="EMBL" id="OWY99292.1"/>
    </source>
</evidence>